<sequence length="418" mass="42283">MSDTTPESAPRGAQAEPPANADQAPATAPAESAAAAPATPEPASREPHDTDPNLASPPSAPVSARGHVNRPAQAAAAGSPGPSAAGAEAQPAAAPASASASAQQSQPSAPPAVTEPEPVTASDDEIAAAIARSAAQPGEPGASAGGQATIDTATPAQSATPVIAAAEAANLQNGNGNGTGAAATGAAAAGATATAAYGTAGTGEATWAPEPATAPAAQAPQPVAPIFLQRPERPKKKSNRGFGILIALVGTVAYAILWTAAVFIVGALLTPSDEFVSAITRFYTEQYSGWAPVLAFFVGMVILVQILNRARWWAYILGGLFVAIFVYFVYVGAAVLDAHPWDRTAEELDVVLRSVWLGAFAILAGIIAREVSVWTGAWLAARGRKLKARNAEAQADYEQQLADAQNQAVAAYASQQNY</sequence>
<evidence type="ECO:0000313" key="3">
    <source>
        <dbReference type="EMBL" id="MDN4616238.1"/>
    </source>
</evidence>
<dbReference type="Proteomes" id="UP001174208">
    <property type="component" value="Unassembled WGS sequence"/>
</dbReference>
<feature type="region of interest" description="Disordered" evidence="1">
    <location>
        <begin position="1"/>
        <end position="149"/>
    </location>
</feature>
<protein>
    <submittedName>
        <fullName evidence="3">Uncharacterized protein</fullName>
    </submittedName>
</protein>
<feature type="transmembrane region" description="Helical" evidence="2">
    <location>
        <begin position="289"/>
        <end position="307"/>
    </location>
</feature>
<keyword evidence="2" id="KW-0812">Transmembrane</keyword>
<evidence type="ECO:0000256" key="1">
    <source>
        <dbReference type="SAM" id="MobiDB-lite"/>
    </source>
</evidence>
<keyword evidence="2" id="KW-0472">Membrane</keyword>
<keyword evidence="4" id="KW-1185">Reference proteome</keyword>
<comment type="caution">
    <text evidence="3">The sequence shown here is derived from an EMBL/GenBank/DDBJ whole genome shotgun (WGS) entry which is preliminary data.</text>
</comment>
<evidence type="ECO:0000256" key="2">
    <source>
        <dbReference type="SAM" id="Phobius"/>
    </source>
</evidence>
<gene>
    <name evidence="3" type="ORF">P5G50_17450</name>
</gene>
<feature type="compositionally biased region" description="Low complexity" evidence="1">
    <location>
        <begin position="17"/>
        <end position="42"/>
    </location>
</feature>
<feature type="transmembrane region" description="Helical" evidence="2">
    <location>
        <begin position="356"/>
        <end position="381"/>
    </location>
</feature>
<dbReference type="RefSeq" id="WP_301230634.1">
    <property type="nucleotide sequence ID" value="NZ_JAROCF010000001.1"/>
</dbReference>
<dbReference type="EMBL" id="JAROCF010000001">
    <property type="protein sequence ID" value="MDN4616238.1"/>
    <property type="molecule type" value="Genomic_DNA"/>
</dbReference>
<feature type="transmembrane region" description="Helical" evidence="2">
    <location>
        <begin position="242"/>
        <end position="269"/>
    </location>
</feature>
<evidence type="ECO:0000313" key="4">
    <source>
        <dbReference type="Proteomes" id="UP001174208"/>
    </source>
</evidence>
<name>A0ABT8KFK9_9MICO</name>
<feature type="compositionally biased region" description="Low complexity" evidence="1">
    <location>
        <begin position="71"/>
        <end position="107"/>
    </location>
</feature>
<accession>A0ABT8KFK9</accession>
<reference evidence="3" key="1">
    <citation type="submission" date="2023-06" db="EMBL/GenBank/DDBJ databases">
        <title>MT1 and MT2 Draft Genomes of Novel Species.</title>
        <authorList>
            <person name="Venkateswaran K."/>
        </authorList>
    </citation>
    <scope>NUCLEOTIDE SEQUENCE</scope>
    <source>
        <strain evidence="3">F6_8S_P_1B</strain>
    </source>
</reference>
<feature type="transmembrane region" description="Helical" evidence="2">
    <location>
        <begin position="314"/>
        <end position="336"/>
    </location>
</feature>
<keyword evidence="2" id="KW-1133">Transmembrane helix</keyword>
<organism evidence="3 4">
    <name type="scientific">Leifsonia williamsii</name>
    <dbReference type="NCBI Taxonomy" id="3035919"/>
    <lineage>
        <taxon>Bacteria</taxon>
        <taxon>Bacillati</taxon>
        <taxon>Actinomycetota</taxon>
        <taxon>Actinomycetes</taxon>
        <taxon>Micrococcales</taxon>
        <taxon>Microbacteriaceae</taxon>
        <taxon>Leifsonia</taxon>
    </lineage>
</organism>
<proteinExistence type="predicted"/>